<keyword evidence="12" id="KW-1185">Reference proteome</keyword>
<evidence type="ECO:0000313" key="12">
    <source>
        <dbReference type="Proteomes" id="UP000182350"/>
    </source>
</evidence>
<dbReference type="InterPro" id="IPR035909">
    <property type="entry name" value="CheB_C"/>
</dbReference>
<evidence type="ECO:0000256" key="6">
    <source>
        <dbReference type="PROSITE-ProRule" id="PRU00050"/>
    </source>
</evidence>
<dbReference type="GO" id="GO:0005737">
    <property type="term" value="C:cytoplasm"/>
    <property type="evidence" value="ECO:0007669"/>
    <property type="project" value="InterPro"/>
</dbReference>
<dbReference type="GO" id="GO:0008983">
    <property type="term" value="F:protein-glutamate O-methyltransferase activity"/>
    <property type="evidence" value="ECO:0007669"/>
    <property type="project" value="UniProtKB-EC"/>
</dbReference>
<dbReference type="Pfam" id="PF03705">
    <property type="entry name" value="CheR_N"/>
    <property type="match status" value="1"/>
</dbReference>
<dbReference type="EC" id="2.1.1.80" evidence="2"/>
<feature type="active site" evidence="6">
    <location>
        <position position="51"/>
    </location>
</feature>
<comment type="catalytic activity">
    <reaction evidence="1">
        <text>L-glutamyl-[protein] + S-adenosyl-L-methionine = [protein]-L-glutamate 5-O-methyl ester + S-adenosyl-L-homocysteine</text>
        <dbReference type="Rhea" id="RHEA:24452"/>
        <dbReference type="Rhea" id="RHEA-COMP:10208"/>
        <dbReference type="Rhea" id="RHEA-COMP:10311"/>
        <dbReference type="ChEBI" id="CHEBI:29973"/>
        <dbReference type="ChEBI" id="CHEBI:57856"/>
        <dbReference type="ChEBI" id="CHEBI:59789"/>
        <dbReference type="ChEBI" id="CHEBI:82795"/>
        <dbReference type="EC" id="2.1.1.80"/>
    </reaction>
</comment>
<evidence type="ECO:0000256" key="4">
    <source>
        <dbReference type="ARBA" id="ARBA00022679"/>
    </source>
</evidence>
<dbReference type="STRING" id="1122209.SAMN02745752_01627"/>
<feature type="active site" evidence="6">
    <location>
        <position position="24"/>
    </location>
</feature>
<keyword evidence="3" id="KW-0489">Methyltransferase</keyword>
<evidence type="ECO:0000256" key="5">
    <source>
        <dbReference type="ARBA" id="ARBA00022691"/>
    </source>
</evidence>
<proteinExistence type="predicted"/>
<dbReference type="PROSITE" id="PS50112">
    <property type="entry name" value="PAS"/>
    <property type="match status" value="1"/>
</dbReference>
<dbReference type="GO" id="GO:0000156">
    <property type="term" value="F:phosphorelay response regulator activity"/>
    <property type="evidence" value="ECO:0007669"/>
    <property type="project" value="InterPro"/>
</dbReference>
<dbReference type="GO" id="GO:0008984">
    <property type="term" value="F:protein-glutamate methylesterase activity"/>
    <property type="evidence" value="ECO:0007669"/>
    <property type="project" value="InterPro"/>
</dbReference>
<protein>
    <recommendedName>
        <fullName evidence="2">protein-glutamate O-methyltransferase</fullName>
        <ecNumber evidence="2">2.1.1.80</ecNumber>
    </recommendedName>
</protein>
<dbReference type="Gene3D" id="1.10.155.10">
    <property type="entry name" value="Chemotaxis receptor methyltransferase CheR, N-terminal domain"/>
    <property type="match status" value="1"/>
</dbReference>
<dbReference type="GO" id="GO:0032259">
    <property type="term" value="P:methylation"/>
    <property type="evidence" value="ECO:0007669"/>
    <property type="project" value="UniProtKB-KW"/>
</dbReference>
<dbReference type="SUPFAM" id="SSF55785">
    <property type="entry name" value="PYP-like sensor domain (PAS domain)"/>
    <property type="match status" value="2"/>
</dbReference>
<evidence type="ECO:0000256" key="1">
    <source>
        <dbReference type="ARBA" id="ARBA00001541"/>
    </source>
</evidence>
<dbReference type="PROSITE" id="PS50122">
    <property type="entry name" value="CHEB"/>
    <property type="match status" value="1"/>
</dbReference>
<dbReference type="Gene3D" id="3.40.50.180">
    <property type="entry name" value="Methylesterase CheB, C-terminal domain"/>
    <property type="match status" value="1"/>
</dbReference>
<dbReference type="EMBL" id="FPJW01000005">
    <property type="protein sequence ID" value="SFX42876.1"/>
    <property type="molecule type" value="Genomic_DNA"/>
</dbReference>
<dbReference type="InterPro" id="IPR022642">
    <property type="entry name" value="CheR_C"/>
</dbReference>
<dbReference type="InterPro" id="IPR050903">
    <property type="entry name" value="Bact_Chemotaxis_MeTrfase"/>
</dbReference>
<evidence type="ECO:0000313" key="11">
    <source>
        <dbReference type="EMBL" id="SFX42876.1"/>
    </source>
</evidence>
<dbReference type="CDD" id="cd16434">
    <property type="entry name" value="CheB-CheR_fusion"/>
    <property type="match status" value="1"/>
</dbReference>
<accession>A0A1K1X108</accession>
<dbReference type="GO" id="GO:0006355">
    <property type="term" value="P:regulation of DNA-templated transcription"/>
    <property type="evidence" value="ECO:0007669"/>
    <property type="project" value="InterPro"/>
</dbReference>
<evidence type="ECO:0000256" key="2">
    <source>
        <dbReference type="ARBA" id="ARBA00012534"/>
    </source>
</evidence>
<dbReference type="SUPFAM" id="SSF47757">
    <property type="entry name" value="Chemotaxis receptor methyltransferase CheR, N-terminal domain"/>
    <property type="match status" value="1"/>
</dbReference>
<keyword evidence="5" id="KW-0949">S-adenosyl-L-methionine</keyword>
<dbReference type="NCBIfam" id="TIGR00229">
    <property type="entry name" value="sensory_box"/>
    <property type="match status" value="1"/>
</dbReference>
<dbReference type="InterPro" id="IPR035965">
    <property type="entry name" value="PAS-like_dom_sf"/>
</dbReference>
<dbReference type="Gene3D" id="3.40.50.150">
    <property type="entry name" value="Vaccinia Virus protein VP39"/>
    <property type="match status" value="1"/>
</dbReference>
<evidence type="ECO:0000259" key="8">
    <source>
        <dbReference type="PROSITE" id="PS50112"/>
    </source>
</evidence>
<evidence type="ECO:0000259" key="9">
    <source>
        <dbReference type="PROSITE" id="PS50122"/>
    </source>
</evidence>
<keyword evidence="7" id="KW-0175">Coiled coil</keyword>
<feature type="domain" description="CheB-type methylesterase" evidence="9">
    <location>
        <begin position="19"/>
        <end position="200"/>
    </location>
</feature>
<feature type="active site" evidence="6">
    <location>
        <position position="142"/>
    </location>
</feature>
<dbReference type="InterPro" id="IPR036804">
    <property type="entry name" value="CheR_N_sf"/>
</dbReference>
<dbReference type="Pfam" id="PF13596">
    <property type="entry name" value="PAS_10"/>
    <property type="match status" value="1"/>
</dbReference>
<dbReference type="InterPro" id="IPR029063">
    <property type="entry name" value="SAM-dependent_MTases_sf"/>
</dbReference>
<dbReference type="OrthoDB" id="9816309at2"/>
<reference evidence="11 12" key="1">
    <citation type="submission" date="2016-11" db="EMBL/GenBank/DDBJ databases">
        <authorList>
            <person name="Jaros S."/>
            <person name="Januszkiewicz K."/>
            <person name="Wedrychowicz H."/>
        </authorList>
    </citation>
    <scope>NUCLEOTIDE SEQUENCE [LARGE SCALE GENOMIC DNA]</scope>
    <source>
        <strain evidence="11 12">DSM 21637</strain>
    </source>
</reference>
<dbReference type="SMART" id="SM00091">
    <property type="entry name" value="PAS"/>
    <property type="match status" value="2"/>
</dbReference>
<dbReference type="GO" id="GO:0006935">
    <property type="term" value="P:chemotaxis"/>
    <property type="evidence" value="ECO:0007669"/>
    <property type="project" value="UniProtKB-UniRule"/>
</dbReference>
<dbReference type="SMART" id="SM00138">
    <property type="entry name" value="MeTrc"/>
    <property type="match status" value="1"/>
</dbReference>
<dbReference type="CDD" id="cd02440">
    <property type="entry name" value="AdoMet_MTases"/>
    <property type="match status" value="1"/>
</dbReference>
<feature type="coiled-coil region" evidence="7">
    <location>
        <begin position="646"/>
        <end position="743"/>
    </location>
</feature>
<dbReference type="Pfam" id="PF01339">
    <property type="entry name" value="CheB_methylest"/>
    <property type="match status" value="1"/>
</dbReference>
<dbReference type="SUPFAM" id="SSF52738">
    <property type="entry name" value="Methylesterase CheB, C-terminal domain"/>
    <property type="match status" value="1"/>
</dbReference>
<dbReference type="InterPro" id="IPR000673">
    <property type="entry name" value="Sig_transdc_resp-reg_Me-estase"/>
</dbReference>
<dbReference type="PANTHER" id="PTHR24422:SF27">
    <property type="entry name" value="PROTEIN-GLUTAMATE O-METHYLTRANSFERASE"/>
    <property type="match status" value="1"/>
</dbReference>
<dbReference type="SUPFAM" id="SSF53335">
    <property type="entry name" value="S-adenosyl-L-methionine-dependent methyltransferases"/>
    <property type="match status" value="1"/>
</dbReference>
<keyword evidence="6" id="KW-0145">Chemotaxis</keyword>
<dbReference type="AlphaFoldDB" id="A0A1K1X108"/>
<dbReference type="Pfam" id="PF01739">
    <property type="entry name" value="CheR"/>
    <property type="match status" value="1"/>
</dbReference>
<keyword evidence="6" id="KW-0378">Hydrolase</keyword>
<dbReference type="SUPFAM" id="SSF57997">
    <property type="entry name" value="Tropomyosin"/>
    <property type="match status" value="1"/>
</dbReference>
<dbReference type="InterPro" id="IPR013767">
    <property type="entry name" value="PAS_fold"/>
</dbReference>
<dbReference type="Pfam" id="PF00989">
    <property type="entry name" value="PAS"/>
    <property type="match status" value="1"/>
</dbReference>
<dbReference type="InterPro" id="IPR022641">
    <property type="entry name" value="CheR_N"/>
</dbReference>
<keyword evidence="4" id="KW-0808">Transferase</keyword>
<dbReference type="Gene3D" id="3.30.450.20">
    <property type="entry name" value="PAS domain"/>
    <property type="match status" value="2"/>
</dbReference>
<dbReference type="InterPro" id="IPR000014">
    <property type="entry name" value="PAS"/>
</dbReference>
<evidence type="ECO:0000256" key="7">
    <source>
        <dbReference type="SAM" id="Coils"/>
    </source>
</evidence>
<dbReference type="CDD" id="cd00130">
    <property type="entry name" value="PAS"/>
    <property type="match status" value="1"/>
</dbReference>
<dbReference type="InterPro" id="IPR000780">
    <property type="entry name" value="CheR_MeTrfase"/>
</dbReference>
<evidence type="ECO:0000256" key="3">
    <source>
        <dbReference type="ARBA" id="ARBA00022603"/>
    </source>
</evidence>
<dbReference type="PROSITE" id="PS50123">
    <property type="entry name" value="CHER"/>
    <property type="match status" value="1"/>
</dbReference>
<sequence length="967" mass="108748">MYMPERKSQRRNTQQPYWIAVGASAGGLEALKEFLGALDKADDTIIIIAQHLDPRHPTILKDLLARATPLPVELVDQELTPRPGHVYIVAPGHNALIEKGRILLQPAAATGPKPSINLLLSSLAEDIGEQAIAVILSGTGTDGSQGIMAIKSANGLVLAQDETTAKYSGMPKAAIDTGFVDLTLPPAAIAAEITNFIASAGKTLSKVSAPRIRSSLEKIYQRILDQTGYDFSGYKLKTIQRRIARRMAVHRLVTLDDYVTLIASSHQEVESLFKDLLISVTSFFRDTEAFADLAGLINQLIEQNADNHQIRVWVPGCANGEEAFSIAILFHQASLLLRKEVSYQIFATDIDEHAMSLARKGIYTTAQVRDVPADLLELYFINKDGQYHVRKVIRDQVVFARQNVIMDPPFSRLDLISCRNLLIYFSLELQKQVLQTFHFALKPGHYLFLGKSESASSAVPELFDPLISKSQIFVRKKTNLSTRLDHISSAVSMASSRHKQEQRERPLLQEKHNIAARIDQILVEQLLPTAVVIDSSGQVLHLRGDVSLYLSFPQGRIDTNLLNLIRDDLKVDVRALLQKARRDGKASCQSLFYENSQPEKALFLNLKRMQLEEAEELYCLTFQELDLSESFITSQGVMTDGDQLINDKLRKEIAIFKERLQNSIEDLETTNEELQSTNEELQSANEELQSANEELQTANEELQSTNEELSTVNQELEVKTYELEQVNNDLENMLAQMNEFILLVDNRLRVQRFTQIAGQLLGLDNGDIGQVITTLALRLELPNLRQELLNIIESGQPGQQRVRHQDQVYQVRMVPYTADSNKVVGVMLFFEQHREQLNASECESLALLKMLSAQPGETAKMLIDQTGVIIYADHALENLFGYPVDAMLYRNIKTLMPEPYNRHHDSYIQAYLTEKTKGLVGKWRDITALTAEGERRLLKIKVEAIQLKGEPHFLGFMKLLDADDECQ</sequence>
<feature type="domain" description="PAS" evidence="8">
    <location>
        <begin position="861"/>
        <end position="915"/>
    </location>
</feature>
<dbReference type="PANTHER" id="PTHR24422">
    <property type="entry name" value="CHEMOTAXIS PROTEIN METHYLTRANSFERASE"/>
    <property type="match status" value="1"/>
</dbReference>
<dbReference type="Proteomes" id="UP000182350">
    <property type="component" value="Unassembled WGS sequence"/>
</dbReference>
<name>A0A1K1X108_9GAMM</name>
<evidence type="ECO:0000259" key="10">
    <source>
        <dbReference type="PROSITE" id="PS50123"/>
    </source>
</evidence>
<organism evidence="11 12">
    <name type="scientific">Marinospirillum alkaliphilum DSM 21637</name>
    <dbReference type="NCBI Taxonomy" id="1122209"/>
    <lineage>
        <taxon>Bacteria</taxon>
        <taxon>Pseudomonadati</taxon>
        <taxon>Pseudomonadota</taxon>
        <taxon>Gammaproteobacteria</taxon>
        <taxon>Oceanospirillales</taxon>
        <taxon>Oceanospirillaceae</taxon>
        <taxon>Marinospirillum</taxon>
    </lineage>
</organism>
<dbReference type="PRINTS" id="PR00996">
    <property type="entry name" value="CHERMTFRASE"/>
</dbReference>
<gene>
    <name evidence="11" type="ORF">SAMN02745752_01627</name>
</gene>
<feature type="domain" description="CheR-type methyltransferase" evidence="10">
    <location>
        <begin position="216"/>
        <end position="479"/>
    </location>
</feature>